<protein>
    <recommendedName>
        <fullName evidence="4">Retrotransposon Copia-like N-terminal domain-containing protein</fullName>
    </recommendedName>
</protein>
<feature type="compositionally biased region" description="Polar residues" evidence="1">
    <location>
        <begin position="41"/>
        <end position="55"/>
    </location>
</feature>
<proteinExistence type="predicted"/>
<comment type="caution">
    <text evidence="2">The sequence shown here is derived from an EMBL/GenBank/DDBJ whole genome shotgun (WGS) entry which is preliminary data.</text>
</comment>
<dbReference type="AlphaFoldDB" id="A0AAN7FLP4"/>
<reference evidence="2 3" key="1">
    <citation type="journal article" date="2023" name="G3 (Bethesda)">
        <title>A haplotype-resolved chromosome-scale genome for Quercus rubra L. provides insights into the genetics of adaptive traits for red oak species.</title>
        <authorList>
            <person name="Kapoor B."/>
            <person name="Jenkins J."/>
            <person name="Schmutz J."/>
            <person name="Zhebentyayeva T."/>
            <person name="Kuelheim C."/>
            <person name="Coggeshall M."/>
            <person name="Heim C."/>
            <person name="Lasky J.R."/>
            <person name="Leites L."/>
            <person name="Islam-Faridi N."/>
            <person name="Romero-Severson J."/>
            <person name="DeLeo V.L."/>
            <person name="Lucas S.M."/>
            <person name="Lazic D."/>
            <person name="Gailing O."/>
            <person name="Carlson J."/>
            <person name="Staton M."/>
        </authorList>
    </citation>
    <scope>NUCLEOTIDE SEQUENCE [LARGE SCALE GENOMIC DNA]</scope>
    <source>
        <strain evidence="2">Pseudo-F2</strain>
    </source>
</reference>
<dbReference type="PANTHER" id="PTHR37610">
    <property type="entry name" value="CCHC-TYPE DOMAIN-CONTAINING PROTEIN"/>
    <property type="match status" value="1"/>
</dbReference>
<name>A0AAN7FLP4_QUERU</name>
<accession>A0AAN7FLP4</accession>
<evidence type="ECO:0000313" key="3">
    <source>
        <dbReference type="Proteomes" id="UP001324115"/>
    </source>
</evidence>
<evidence type="ECO:0000256" key="1">
    <source>
        <dbReference type="SAM" id="MobiDB-lite"/>
    </source>
</evidence>
<dbReference type="PANTHER" id="PTHR37610:SF80">
    <property type="entry name" value="RETROTRANSPOSON GAG DOMAIN-CONTAINING PROTEIN"/>
    <property type="match status" value="1"/>
</dbReference>
<evidence type="ECO:0000313" key="2">
    <source>
        <dbReference type="EMBL" id="KAK4595172.1"/>
    </source>
</evidence>
<evidence type="ECO:0008006" key="4">
    <source>
        <dbReference type="Google" id="ProtNLM"/>
    </source>
</evidence>
<gene>
    <name evidence="2" type="ORF">RGQ29_018782</name>
</gene>
<organism evidence="2 3">
    <name type="scientific">Quercus rubra</name>
    <name type="common">Northern red oak</name>
    <name type="synonym">Quercus borealis</name>
    <dbReference type="NCBI Taxonomy" id="3512"/>
    <lineage>
        <taxon>Eukaryota</taxon>
        <taxon>Viridiplantae</taxon>
        <taxon>Streptophyta</taxon>
        <taxon>Embryophyta</taxon>
        <taxon>Tracheophyta</taxon>
        <taxon>Spermatophyta</taxon>
        <taxon>Magnoliopsida</taxon>
        <taxon>eudicotyledons</taxon>
        <taxon>Gunneridae</taxon>
        <taxon>Pentapetalae</taxon>
        <taxon>rosids</taxon>
        <taxon>fabids</taxon>
        <taxon>Fagales</taxon>
        <taxon>Fagaceae</taxon>
        <taxon>Quercus</taxon>
    </lineage>
</organism>
<sequence length="208" mass="24152">MLDGPTSYHAWSQNMTVFLKGRKLWRYVTGSIPKPVPNPKSKVTATEESSNTAVTTDDYEERLEEWESIQSKILSWFITISIPSIHNLLPRLEIAEAVWKFLVDHYNCTNDSSLEFYIESKPYQMRQETGQSISDFYSQTSTMWEQLSAADPPLVCSKDIELFVKYRDRRRFMHFMMGLCEDFEPTRASLLSRSPTPSLDAIVKELIF</sequence>
<feature type="region of interest" description="Disordered" evidence="1">
    <location>
        <begin position="37"/>
        <end position="56"/>
    </location>
</feature>
<dbReference type="Proteomes" id="UP001324115">
    <property type="component" value="Unassembled WGS sequence"/>
</dbReference>
<keyword evidence="3" id="KW-1185">Reference proteome</keyword>
<dbReference type="EMBL" id="JAXUIC010000004">
    <property type="protein sequence ID" value="KAK4595172.1"/>
    <property type="molecule type" value="Genomic_DNA"/>
</dbReference>